<evidence type="ECO:0000256" key="9">
    <source>
        <dbReference type="RuleBase" id="RU365093"/>
    </source>
</evidence>
<dbReference type="Pfam" id="PF26002">
    <property type="entry name" value="Beta-barrel_AprE"/>
    <property type="match status" value="1"/>
</dbReference>
<dbReference type="InterPro" id="IPR010129">
    <property type="entry name" value="T1SS_HlyD"/>
</dbReference>
<dbReference type="GO" id="GO:0015031">
    <property type="term" value="P:protein transport"/>
    <property type="evidence" value="ECO:0007669"/>
    <property type="project" value="InterPro"/>
</dbReference>
<dbReference type="PANTHER" id="PTHR30386">
    <property type="entry name" value="MEMBRANE FUSION SUBUNIT OF EMRAB-TOLC MULTIDRUG EFFLUX PUMP"/>
    <property type="match status" value="1"/>
</dbReference>
<feature type="transmembrane region" description="Helical" evidence="9">
    <location>
        <begin position="60"/>
        <end position="80"/>
    </location>
</feature>
<dbReference type="Gene3D" id="2.40.50.100">
    <property type="match status" value="1"/>
</dbReference>
<keyword evidence="4 9" id="KW-1003">Cell membrane</keyword>
<dbReference type="Pfam" id="PF25994">
    <property type="entry name" value="HH_AprE"/>
    <property type="match status" value="1"/>
</dbReference>
<name>A0A318SPA7_9RHOB</name>
<evidence type="ECO:0000256" key="10">
    <source>
        <dbReference type="SAM" id="MobiDB-lite"/>
    </source>
</evidence>
<evidence type="ECO:0000256" key="6">
    <source>
        <dbReference type="ARBA" id="ARBA00022692"/>
    </source>
</evidence>
<proteinExistence type="inferred from homology"/>
<dbReference type="InterPro" id="IPR058982">
    <property type="entry name" value="Beta-barrel_AprE"/>
</dbReference>
<sequence length="479" mass="52338">MSAREGRGQNRKPAGLPAKRGGAGTPARRGSARPPATVTSQQATGEAEDTSRRWSAKGPVTAGLLGLLLLVGGFGGWAALSEITGAVIASGRIEVERNRQVVQHPDGGVVEEVLVTEGDTVAAGDLLIRLEGEALRSELAVVEGQLLEVLARRGRLEAERDDADEIVFPALLLETENPVAAELMEGQRRLFEARQESEAQQGEQLARQSEQIGNQIEGFESQQQAIATQLDLLEDERSDQQSLLDRGLAQAARVSALQREAANLSGTAGELTASAAEARSRITEIEIQRLRLGSERREQAISMLRDLQFNEIELSERRRTLMSQIERLDIRAPVAGAVYGLQVFGSQSVVSPAEPVLYIVPQDRPLVITAQVAPTDIDQIRVDQVVSLRFSAFDQRTTPELFGHVTQISADAFTEEGSRVSYYRAEIALDEGQIERMPESFTLIPGMPVEAFLRTDSRSPLAYLIKPFTDYFAKAFRET</sequence>
<keyword evidence="6 9" id="KW-0812">Transmembrane</keyword>
<evidence type="ECO:0000259" key="12">
    <source>
        <dbReference type="Pfam" id="PF26002"/>
    </source>
</evidence>
<protein>
    <recommendedName>
        <fullName evidence="9">Membrane fusion protein (MFP) family protein</fullName>
    </recommendedName>
</protein>
<dbReference type="PANTHER" id="PTHR30386:SF17">
    <property type="entry name" value="ALKALINE PROTEASE SECRETION PROTEIN APRE"/>
    <property type="match status" value="1"/>
</dbReference>
<dbReference type="InterPro" id="IPR058781">
    <property type="entry name" value="HH_AprE-like"/>
</dbReference>
<dbReference type="AlphaFoldDB" id="A0A318SPA7"/>
<evidence type="ECO:0000259" key="11">
    <source>
        <dbReference type="Pfam" id="PF25994"/>
    </source>
</evidence>
<dbReference type="OrthoDB" id="9810980at2"/>
<evidence type="ECO:0000256" key="1">
    <source>
        <dbReference type="ARBA" id="ARBA00004377"/>
    </source>
</evidence>
<accession>A0A318SPA7</accession>
<dbReference type="NCBIfam" id="TIGR01843">
    <property type="entry name" value="type_I_hlyD"/>
    <property type="match status" value="1"/>
</dbReference>
<feature type="domain" description="AprE-like long alpha-helical hairpin" evidence="11">
    <location>
        <begin position="136"/>
        <end position="321"/>
    </location>
</feature>
<evidence type="ECO:0000256" key="5">
    <source>
        <dbReference type="ARBA" id="ARBA00022519"/>
    </source>
</evidence>
<comment type="similarity">
    <text evidence="2 9">Belongs to the membrane fusion protein (MFP) (TC 8.A.1) family.</text>
</comment>
<keyword evidence="8 9" id="KW-0472">Membrane</keyword>
<comment type="caution">
    <text evidence="13">The sequence shown here is derived from an EMBL/GenBank/DDBJ whole genome shotgun (WGS) entry which is preliminary data.</text>
</comment>
<comment type="subcellular location">
    <subcellularLocation>
        <location evidence="1 9">Cell inner membrane</location>
        <topology evidence="1 9">Single-pass membrane protein</topology>
    </subcellularLocation>
</comment>
<keyword evidence="14" id="KW-1185">Reference proteome</keyword>
<evidence type="ECO:0000256" key="8">
    <source>
        <dbReference type="ARBA" id="ARBA00023136"/>
    </source>
</evidence>
<gene>
    <name evidence="13" type="ORF">DFP88_10369</name>
</gene>
<dbReference type="Proteomes" id="UP000248311">
    <property type="component" value="Unassembled WGS sequence"/>
</dbReference>
<feature type="region of interest" description="Disordered" evidence="10">
    <location>
        <begin position="1"/>
        <end position="55"/>
    </location>
</feature>
<keyword evidence="3 9" id="KW-0813">Transport</keyword>
<dbReference type="GO" id="GO:0005886">
    <property type="term" value="C:plasma membrane"/>
    <property type="evidence" value="ECO:0007669"/>
    <property type="project" value="UniProtKB-SubCell"/>
</dbReference>
<dbReference type="InterPro" id="IPR011053">
    <property type="entry name" value="Single_hybrid_motif"/>
</dbReference>
<evidence type="ECO:0000256" key="7">
    <source>
        <dbReference type="ARBA" id="ARBA00022989"/>
    </source>
</evidence>
<dbReference type="EMBL" id="QJTE01000003">
    <property type="protein sequence ID" value="PYE83711.1"/>
    <property type="molecule type" value="Genomic_DNA"/>
</dbReference>
<keyword evidence="7 9" id="KW-1133">Transmembrane helix</keyword>
<dbReference type="PRINTS" id="PR01490">
    <property type="entry name" value="RTXTOXIND"/>
</dbReference>
<reference evidence="13 14" key="1">
    <citation type="submission" date="2018-06" db="EMBL/GenBank/DDBJ databases">
        <title>Genomic Encyclopedia of Type Strains, Phase III (KMG-III): the genomes of soil and plant-associated and newly described type strains.</title>
        <authorList>
            <person name="Whitman W."/>
        </authorList>
    </citation>
    <scope>NUCLEOTIDE SEQUENCE [LARGE SCALE GENOMIC DNA]</scope>
    <source>
        <strain evidence="13 14">CECT 9025</strain>
    </source>
</reference>
<evidence type="ECO:0000313" key="13">
    <source>
        <dbReference type="EMBL" id="PYE83711.1"/>
    </source>
</evidence>
<feature type="domain" description="AprE-like beta-barrel" evidence="12">
    <location>
        <begin position="366"/>
        <end position="455"/>
    </location>
</feature>
<evidence type="ECO:0000313" key="14">
    <source>
        <dbReference type="Proteomes" id="UP000248311"/>
    </source>
</evidence>
<dbReference type="SUPFAM" id="SSF51230">
    <property type="entry name" value="Single hybrid motif"/>
    <property type="match status" value="1"/>
</dbReference>
<dbReference type="Gene3D" id="2.40.30.170">
    <property type="match status" value="1"/>
</dbReference>
<keyword evidence="5 9" id="KW-0997">Cell inner membrane</keyword>
<dbReference type="InterPro" id="IPR050739">
    <property type="entry name" value="MFP"/>
</dbReference>
<evidence type="ECO:0000256" key="2">
    <source>
        <dbReference type="ARBA" id="ARBA00009477"/>
    </source>
</evidence>
<dbReference type="RefSeq" id="WP_110814283.1">
    <property type="nucleotide sequence ID" value="NZ_QJTE01000003.1"/>
</dbReference>
<organism evidence="13 14">
    <name type="scientific">Pseudoroseicyclus aestuarii</name>
    <dbReference type="NCBI Taxonomy" id="1795041"/>
    <lineage>
        <taxon>Bacteria</taxon>
        <taxon>Pseudomonadati</taxon>
        <taxon>Pseudomonadota</taxon>
        <taxon>Alphaproteobacteria</taxon>
        <taxon>Rhodobacterales</taxon>
        <taxon>Paracoccaceae</taxon>
        <taxon>Pseudoroseicyclus</taxon>
    </lineage>
</organism>
<evidence type="ECO:0000256" key="3">
    <source>
        <dbReference type="ARBA" id="ARBA00022448"/>
    </source>
</evidence>
<evidence type="ECO:0000256" key="4">
    <source>
        <dbReference type="ARBA" id="ARBA00022475"/>
    </source>
</evidence>